<proteinExistence type="predicted"/>
<dbReference type="Proteomes" id="UP000805193">
    <property type="component" value="Unassembled WGS sequence"/>
</dbReference>
<evidence type="ECO:0000313" key="1">
    <source>
        <dbReference type="EMBL" id="KAG0431037.1"/>
    </source>
</evidence>
<accession>A0AC60QB67</accession>
<sequence length="97" mass="10646">MTVDPLQRARGPHCGEATRQKQGDPAARANGTPGERVERANVPSVPLGNVGWEEEAEEATTTITSRKVHVTSEDENEPTCEAYAEGKFVCFSRRGYR</sequence>
<gene>
    <name evidence="1" type="ORF">HPB47_022156</name>
</gene>
<protein>
    <submittedName>
        <fullName evidence="1">Uncharacterized protein</fullName>
    </submittedName>
</protein>
<reference evidence="1 2" key="1">
    <citation type="journal article" date="2020" name="Cell">
        <title>Large-Scale Comparative Analyses of Tick Genomes Elucidate Their Genetic Diversity and Vector Capacities.</title>
        <authorList>
            <consortium name="Tick Genome and Microbiome Consortium (TIGMIC)"/>
            <person name="Jia N."/>
            <person name="Wang J."/>
            <person name="Shi W."/>
            <person name="Du L."/>
            <person name="Sun Y."/>
            <person name="Zhan W."/>
            <person name="Jiang J.F."/>
            <person name="Wang Q."/>
            <person name="Zhang B."/>
            <person name="Ji P."/>
            <person name="Bell-Sakyi L."/>
            <person name="Cui X.M."/>
            <person name="Yuan T.T."/>
            <person name="Jiang B.G."/>
            <person name="Yang W.F."/>
            <person name="Lam T.T."/>
            <person name="Chang Q.C."/>
            <person name="Ding S.J."/>
            <person name="Wang X.J."/>
            <person name="Zhu J.G."/>
            <person name="Ruan X.D."/>
            <person name="Zhao L."/>
            <person name="Wei J.T."/>
            <person name="Ye R.Z."/>
            <person name="Que T.C."/>
            <person name="Du C.H."/>
            <person name="Zhou Y.H."/>
            <person name="Cheng J.X."/>
            <person name="Dai P.F."/>
            <person name="Guo W.B."/>
            <person name="Han X.H."/>
            <person name="Huang E.J."/>
            <person name="Li L.F."/>
            <person name="Wei W."/>
            <person name="Gao Y.C."/>
            <person name="Liu J.Z."/>
            <person name="Shao H.Z."/>
            <person name="Wang X."/>
            <person name="Wang C.C."/>
            <person name="Yang T.C."/>
            <person name="Huo Q.B."/>
            <person name="Li W."/>
            <person name="Chen H.Y."/>
            <person name="Chen S.E."/>
            <person name="Zhou L.G."/>
            <person name="Ni X.B."/>
            <person name="Tian J.H."/>
            <person name="Sheng Y."/>
            <person name="Liu T."/>
            <person name="Pan Y.S."/>
            <person name="Xia L.Y."/>
            <person name="Li J."/>
            <person name="Zhao F."/>
            <person name="Cao W.C."/>
        </authorList>
    </citation>
    <scope>NUCLEOTIDE SEQUENCE [LARGE SCALE GENOMIC DNA]</scope>
    <source>
        <strain evidence="1">Iper-2018</strain>
    </source>
</reference>
<comment type="caution">
    <text evidence="1">The sequence shown here is derived from an EMBL/GenBank/DDBJ whole genome shotgun (WGS) entry which is preliminary data.</text>
</comment>
<keyword evidence="2" id="KW-1185">Reference proteome</keyword>
<name>A0AC60QB67_IXOPE</name>
<organism evidence="1 2">
    <name type="scientific">Ixodes persulcatus</name>
    <name type="common">Taiga tick</name>
    <dbReference type="NCBI Taxonomy" id="34615"/>
    <lineage>
        <taxon>Eukaryota</taxon>
        <taxon>Metazoa</taxon>
        <taxon>Ecdysozoa</taxon>
        <taxon>Arthropoda</taxon>
        <taxon>Chelicerata</taxon>
        <taxon>Arachnida</taxon>
        <taxon>Acari</taxon>
        <taxon>Parasitiformes</taxon>
        <taxon>Ixodida</taxon>
        <taxon>Ixodoidea</taxon>
        <taxon>Ixodidae</taxon>
        <taxon>Ixodinae</taxon>
        <taxon>Ixodes</taxon>
    </lineage>
</organism>
<evidence type="ECO:0000313" key="2">
    <source>
        <dbReference type="Proteomes" id="UP000805193"/>
    </source>
</evidence>
<dbReference type="EMBL" id="JABSTQ010009265">
    <property type="protein sequence ID" value="KAG0431037.1"/>
    <property type="molecule type" value="Genomic_DNA"/>
</dbReference>